<dbReference type="Proteomes" id="UP000322454">
    <property type="component" value="Unassembled WGS sequence"/>
</dbReference>
<proteinExistence type="predicted"/>
<comment type="caution">
    <text evidence="1">The sequence shown here is derived from an EMBL/GenBank/DDBJ whole genome shotgun (WGS) entry which is preliminary data.</text>
</comment>
<dbReference type="InterPro" id="IPR036709">
    <property type="entry name" value="Autotransporte_beta_dom_sf"/>
</dbReference>
<dbReference type="PROSITE" id="PS51257">
    <property type="entry name" value="PROKAR_LIPOPROTEIN"/>
    <property type="match status" value="1"/>
</dbReference>
<reference evidence="1 2" key="1">
    <citation type="submission" date="2019-01" db="EMBL/GenBank/DDBJ databases">
        <title>Insights into ecological role of a new deltaproteobacterial order Candidatus Sinidesulfobacterales (Sva0485) by metagenomics and metatranscriptomics.</title>
        <authorList>
            <person name="Tan S."/>
            <person name="Liu J."/>
            <person name="Fang Y."/>
            <person name="Hedlund B."/>
            <person name="Lian Z.-H."/>
            <person name="Huang L.-Y."/>
            <person name="Li J.-T."/>
            <person name="Huang L.-N."/>
            <person name="Li W.-J."/>
            <person name="Jiang H.-C."/>
            <person name="Dong H.-L."/>
            <person name="Shu W.-S."/>
        </authorList>
    </citation>
    <scope>NUCLEOTIDE SEQUENCE [LARGE SCALE GENOMIC DNA]</scope>
    <source>
        <strain evidence="1">AP4</strain>
    </source>
</reference>
<evidence type="ECO:0000313" key="1">
    <source>
        <dbReference type="EMBL" id="RZV39163.1"/>
    </source>
</evidence>
<gene>
    <name evidence="1" type="ORF">EVJ48_05470</name>
</gene>
<dbReference type="EMBL" id="SHMQ01000012">
    <property type="protein sequence ID" value="RZV39163.1"/>
    <property type="molecule type" value="Genomic_DNA"/>
</dbReference>
<sequence length="326" mass="37103">MKKILFLIIFTTLMFGCVNVYAHGVSKYGYPSKNMSKSIFKLTNSFNITINKDYVHYAEHDSNGSTLDNEDAIIPGVNLSLEGIPNSKIPIWYELNYSDYYGNSTYTGATQITNIPIENTDHIGYINYGFRVGYAFIIDDNKLAIIPNAGFEWMDWNRNILDNAGNTEYIEHYHFNRYLLGIKAYYLITNRLWLAGEGYYTHGTDNSMDTNALVPTALVYNNSGNYIGELGNYESQNFELGNRSGFLFGIKIGYQVYKSKTINIGPFISLNYSQLKVNKSNTITYYNIPQYTYPPANLVGYTNYTVDEPQSQTNQLFIGFGIKLGF</sequence>
<protein>
    <submittedName>
        <fullName evidence="1">Autotransporter outer membrane beta-barrel domain-containing protein</fullName>
    </submittedName>
</protein>
<organism evidence="1 2">
    <name type="scientific">Candidatus Acidulodesulfobacterium acidiphilum</name>
    <dbReference type="NCBI Taxonomy" id="2597224"/>
    <lineage>
        <taxon>Bacteria</taxon>
        <taxon>Deltaproteobacteria</taxon>
        <taxon>Candidatus Acidulodesulfobacterales</taxon>
        <taxon>Candidatus Acidulodesulfobacterium</taxon>
    </lineage>
</organism>
<evidence type="ECO:0000313" key="2">
    <source>
        <dbReference type="Proteomes" id="UP000322454"/>
    </source>
</evidence>
<accession>A0A520XD67</accession>
<dbReference type="SUPFAM" id="SSF103515">
    <property type="entry name" value="Autotransporter"/>
    <property type="match status" value="1"/>
</dbReference>
<dbReference type="AlphaFoldDB" id="A0A520XD67"/>
<name>A0A520XD67_9DELT</name>